<evidence type="ECO:0000313" key="2">
    <source>
        <dbReference type="Proteomes" id="UP000256970"/>
    </source>
</evidence>
<accession>A0A383WE32</accession>
<dbReference type="AlphaFoldDB" id="A0A383WE32"/>
<evidence type="ECO:0000313" key="1">
    <source>
        <dbReference type="EMBL" id="SZX75691.1"/>
    </source>
</evidence>
<proteinExistence type="predicted"/>
<gene>
    <name evidence="1" type="ORF">BQ4739_LOCUS15967</name>
</gene>
<organism evidence="1 2">
    <name type="scientific">Tetradesmus obliquus</name>
    <name type="common">Green alga</name>
    <name type="synonym">Acutodesmus obliquus</name>
    <dbReference type="NCBI Taxonomy" id="3088"/>
    <lineage>
        <taxon>Eukaryota</taxon>
        <taxon>Viridiplantae</taxon>
        <taxon>Chlorophyta</taxon>
        <taxon>core chlorophytes</taxon>
        <taxon>Chlorophyceae</taxon>
        <taxon>CS clade</taxon>
        <taxon>Sphaeropleales</taxon>
        <taxon>Scenedesmaceae</taxon>
        <taxon>Tetradesmus</taxon>
    </lineage>
</organism>
<sequence length="136" mass="15254">MLFLQPPLQRQALLRATLPANKQQYLWQNTLLNSFTYGYEKVTMQDGDFGLELLFPPRMHGCFYMHGIYTARMCKDYDQTLQLVRFGVNYTGSTAVLEQCYQFNRDKNQPHCGPAAVLGAAQGHPSACEAGAAARG</sequence>
<reference evidence="1 2" key="1">
    <citation type="submission" date="2016-10" db="EMBL/GenBank/DDBJ databases">
        <authorList>
            <person name="Cai Z."/>
        </authorList>
    </citation>
    <scope>NUCLEOTIDE SEQUENCE [LARGE SCALE GENOMIC DNA]</scope>
</reference>
<keyword evidence="2" id="KW-1185">Reference proteome</keyword>
<dbReference type="EMBL" id="FNXT01001239">
    <property type="protein sequence ID" value="SZX75691.1"/>
    <property type="molecule type" value="Genomic_DNA"/>
</dbReference>
<protein>
    <submittedName>
        <fullName evidence="1">Uncharacterized protein</fullName>
    </submittedName>
</protein>
<name>A0A383WE32_TETOB</name>
<dbReference type="Proteomes" id="UP000256970">
    <property type="component" value="Unassembled WGS sequence"/>
</dbReference>